<dbReference type="EMBL" id="JAGETZ010000001">
    <property type="protein sequence ID" value="MBO2008139.1"/>
    <property type="molecule type" value="Genomic_DNA"/>
</dbReference>
<proteinExistence type="predicted"/>
<gene>
    <name evidence="2" type="ORF">J4E00_03695</name>
</gene>
<keyword evidence="3" id="KW-1185">Reference proteome</keyword>
<comment type="caution">
    <text evidence="2">The sequence shown here is derived from an EMBL/GenBank/DDBJ whole genome shotgun (WGS) entry which is preliminary data.</text>
</comment>
<feature type="region of interest" description="Disordered" evidence="1">
    <location>
        <begin position="74"/>
        <end position="98"/>
    </location>
</feature>
<dbReference type="RefSeq" id="WP_208173656.1">
    <property type="nucleotide sequence ID" value="NZ_JAGETZ010000001.1"/>
</dbReference>
<sequence>MALDLTKLTTRAECDEALESLEAELDTYQHRDDSLDYADRQAGRTSTSVTAQLAGVNAEIAGLEAMLAVPGLTAAQQRTTSGKLRRANDRKDNLTERGQARTGAVAFLADVDTEQVNAQVTVLTNAQTLVTAHKPTLPA</sequence>
<dbReference type="Proteomes" id="UP000664369">
    <property type="component" value="Unassembled WGS sequence"/>
</dbReference>
<reference evidence="2 3" key="1">
    <citation type="submission" date="2021-03" db="EMBL/GenBank/DDBJ databases">
        <authorList>
            <person name="Kim M.K."/>
        </authorList>
    </citation>
    <scope>NUCLEOTIDE SEQUENCE [LARGE SCALE GENOMIC DNA]</scope>
    <source>
        <strain evidence="2 3">BT442</strain>
    </source>
</reference>
<evidence type="ECO:0000313" key="2">
    <source>
        <dbReference type="EMBL" id="MBO2008139.1"/>
    </source>
</evidence>
<feature type="compositionally biased region" description="Basic and acidic residues" evidence="1">
    <location>
        <begin position="86"/>
        <end position="98"/>
    </location>
</feature>
<evidence type="ECO:0000256" key="1">
    <source>
        <dbReference type="SAM" id="MobiDB-lite"/>
    </source>
</evidence>
<protein>
    <submittedName>
        <fullName evidence="2">Uncharacterized protein</fullName>
    </submittedName>
</protein>
<name>A0ABS3QBD5_9BACT</name>
<evidence type="ECO:0000313" key="3">
    <source>
        <dbReference type="Proteomes" id="UP000664369"/>
    </source>
</evidence>
<organism evidence="2 3">
    <name type="scientific">Hymenobacter negativus</name>
    <dbReference type="NCBI Taxonomy" id="2795026"/>
    <lineage>
        <taxon>Bacteria</taxon>
        <taxon>Pseudomonadati</taxon>
        <taxon>Bacteroidota</taxon>
        <taxon>Cytophagia</taxon>
        <taxon>Cytophagales</taxon>
        <taxon>Hymenobacteraceae</taxon>
        <taxon>Hymenobacter</taxon>
    </lineage>
</organism>
<accession>A0ABS3QBD5</accession>